<sequence length="358" mass="41212">MAIDLNIVPDEGDGELAIDLNIVPDEGDGELAIDLNTVPEGDGELAIDLNIVLVEEDEEDLPDLNAEPAHVEGVETHHPQDQDQVHLLQEDEVHRHHEDQVHYLQEDEQVGVHGIDLNIAACEGQPPHEVLAVEKDQQHHGDISFHGAYEQDEFDLNSQIFDQQQEMEQMIDMIEDMHEYGVYTDAVDITFDVDELEDSDVDEDEHANENNTHHHTNLTDLQRQQIYEALLERSNRGRLQKNSTNIVAQMFQRTLPNEPMFSEMKNIIHMDEKWFNTTSKYTTYYMLPDENDPHRTVRNKNAIDKVMFLSAVGRPIYDDEDNCIFDGKLGVWPFVRKEKAKRRSHNRGRGPKSPSLLR</sequence>
<dbReference type="AlphaFoldDB" id="A0A811PSB5"/>
<feature type="domain" description="DUF7769" evidence="1">
    <location>
        <begin position="218"/>
        <end position="252"/>
    </location>
</feature>
<comment type="caution">
    <text evidence="2">The sequence shown here is derived from an EMBL/GenBank/DDBJ whole genome shotgun (WGS) entry which is preliminary data.</text>
</comment>
<dbReference type="PANTHER" id="PTHR47169:SF2">
    <property type="entry name" value="OS01G0541250 PROTEIN"/>
    <property type="match status" value="1"/>
</dbReference>
<gene>
    <name evidence="2" type="ORF">NCGR_LOCUS30459</name>
</gene>
<dbReference type="PANTHER" id="PTHR47169">
    <property type="entry name" value="OS01G0541250 PROTEIN"/>
    <property type="match status" value="1"/>
</dbReference>
<dbReference type="Pfam" id="PF24964">
    <property type="entry name" value="DUF7769"/>
    <property type="match status" value="1"/>
</dbReference>
<organism evidence="2 3">
    <name type="scientific">Miscanthus lutarioriparius</name>
    <dbReference type="NCBI Taxonomy" id="422564"/>
    <lineage>
        <taxon>Eukaryota</taxon>
        <taxon>Viridiplantae</taxon>
        <taxon>Streptophyta</taxon>
        <taxon>Embryophyta</taxon>
        <taxon>Tracheophyta</taxon>
        <taxon>Spermatophyta</taxon>
        <taxon>Magnoliopsida</taxon>
        <taxon>Liliopsida</taxon>
        <taxon>Poales</taxon>
        <taxon>Poaceae</taxon>
        <taxon>PACMAD clade</taxon>
        <taxon>Panicoideae</taxon>
        <taxon>Andropogonodae</taxon>
        <taxon>Andropogoneae</taxon>
        <taxon>Saccharinae</taxon>
        <taxon>Miscanthus</taxon>
    </lineage>
</organism>
<protein>
    <recommendedName>
        <fullName evidence="1">DUF7769 domain-containing protein</fullName>
    </recommendedName>
</protein>
<proteinExistence type="predicted"/>
<dbReference type="GO" id="GO:0003676">
    <property type="term" value="F:nucleic acid binding"/>
    <property type="evidence" value="ECO:0007669"/>
    <property type="project" value="InterPro"/>
</dbReference>
<dbReference type="InterPro" id="IPR036397">
    <property type="entry name" value="RNaseH_sf"/>
</dbReference>
<evidence type="ECO:0000313" key="3">
    <source>
        <dbReference type="Proteomes" id="UP000604825"/>
    </source>
</evidence>
<reference evidence="2" key="1">
    <citation type="submission" date="2020-10" db="EMBL/GenBank/DDBJ databases">
        <authorList>
            <person name="Han B."/>
            <person name="Lu T."/>
            <person name="Zhao Q."/>
            <person name="Huang X."/>
            <person name="Zhao Y."/>
        </authorList>
    </citation>
    <scope>NUCLEOTIDE SEQUENCE</scope>
</reference>
<accession>A0A811PSB5</accession>
<keyword evidence="3" id="KW-1185">Reference proteome</keyword>
<dbReference type="InterPro" id="IPR056671">
    <property type="entry name" value="DUF7769"/>
</dbReference>
<dbReference type="Gene3D" id="3.30.420.10">
    <property type="entry name" value="Ribonuclease H-like superfamily/Ribonuclease H"/>
    <property type="match status" value="1"/>
</dbReference>
<evidence type="ECO:0000313" key="2">
    <source>
        <dbReference type="EMBL" id="CAD6246189.1"/>
    </source>
</evidence>
<dbReference type="EMBL" id="CAJGYO010000007">
    <property type="protein sequence ID" value="CAD6246189.1"/>
    <property type="molecule type" value="Genomic_DNA"/>
</dbReference>
<dbReference type="OrthoDB" id="683303at2759"/>
<name>A0A811PSB5_9POAL</name>
<dbReference type="Proteomes" id="UP000604825">
    <property type="component" value="Unassembled WGS sequence"/>
</dbReference>
<evidence type="ECO:0000259" key="1">
    <source>
        <dbReference type="Pfam" id="PF24964"/>
    </source>
</evidence>